<accession>A0A3P1C098</accession>
<dbReference type="PROSITE" id="PS52016">
    <property type="entry name" value="TONB_DEPENDENT_REC_3"/>
    <property type="match status" value="1"/>
</dbReference>
<dbReference type="EMBL" id="RQJO01000007">
    <property type="protein sequence ID" value="RRB06483.1"/>
    <property type="molecule type" value="Genomic_DNA"/>
</dbReference>
<dbReference type="GO" id="GO:0044718">
    <property type="term" value="P:siderophore transmembrane transport"/>
    <property type="evidence" value="ECO:0007669"/>
    <property type="project" value="TreeGrafter"/>
</dbReference>
<evidence type="ECO:0000256" key="10">
    <source>
        <dbReference type="PROSITE-ProRule" id="PRU01360"/>
    </source>
</evidence>
<dbReference type="Pfam" id="PF07715">
    <property type="entry name" value="Plug"/>
    <property type="match status" value="1"/>
</dbReference>
<evidence type="ECO:0000256" key="11">
    <source>
        <dbReference type="RuleBase" id="RU003357"/>
    </source>
</evidence>
<dbReference type="PANTHER" id="PTHR30069:SF29">
    <property type="entry name" value="HEMOGLOBIN AND HEMOGLOBIN-HAPTOGLOBIN-BINDING PROTEIN 1-RELATED"/>
    <property type="match status" value="1"/>
</dbReference>
<gene>
    <name evidence="15" type="ORF">EHT25_01390</name>
</gene>
<keyword evidence="3 10" id="KW-1134">Transmembrane beta strand</keyword>
<evidence type="ECO:0000256" key="6">
    <source>
        <dbReference type="ARBA" id="ARBA00023077"/>
    </source>
</evidence>
<evidence type="ECO:0000256" key="2">
    <source>
        <dbReference type="ARBA" id="ARBA00022448"/>
    </source>
</evidence>
<dbReference type="InterPro" id="IPR039426">
    <property type="entry name" value="TonB-dep_rcpt-like"/>
</dbReference>
<dbReference type="GO" id="GO:0015344">
    <property type="term" value="F:siderophore uptake transmembrane transporter activity"/>
    <property type="evidence" value="ECO:0007669"/>
    <property type="project" value="TreeGrafter"/>
</dbReference>
<dbReference type="OrthoDB" id="9758870at2"/>
<dbReference type="InterPro" id="IPR000531">
    <property type="entry name" value="Beta-barrel_TonB"/>
</dbReference>
<evidence type="ECO:0000259" key="13">
    <source>
        <dbReference type="Pfam" id="PF00593"/>
    </source>
</evidence>
<evidence type="ECO:0000256" key="8">
    <source>
        <dbReference type="ARBA" id="ARBA00023170"/>
    </source>
</evidence>
<keyword evidence="8 15" id="KW-0675">Receptor</keyword>
<dbReference type="InterPro" id="IPR036942">
    <property type="entry name" value="Beta-barrel_TonB_sf"/>
</dbReference>
<evidence type="ECO:0000256" key="7">
    <source>
        <dbReference type="ARBA" id="ARBA00023136"/>
    </source>
</evidence>
<comment type="caution">
    <text evidence="15">The sequence shown here is derived from an EMBL/GenBank/DDBJ whole genome shotgun (WGS) entry which is preliminary data.</text>
</comment>
<feature type="domain" description="TonB-dependent receptor plug" evidence="14">
    <location>
        <begin position="142"/>
        <end position="227"/>
    </location>
</feature>
<name>A0A3P1C098_9BACT</name>
<evidence type="ECO:0000313" key="16">
    <source>
        <dbReference type="Proteomes" id="UP000271925"/>
    </source>
</evidence>
<dbReference type="SUPFAM" id="SSF49464">
    <property type="entry name" value="Carboxypeptidase regulatory domain-like"/>
    <property type="match status" value="1"/>
</dbReference>
<evidence type="ECO:0000256" key="9">
    <source>
        <dbReference type="ARBA" id="ARBA00023237"/>
    </source>
</evidence>
<comment type="subcellular location">
    <subcellularLocation>
        <location evidence="1 10">Cell outer membrane</location>
        <topology evidence="1 10">Multi-pass membrane protein</topology>
    </subcellularLocation>
</comment>
<dbReference type="Gene3D" id="2.170.130.10">
    <property type="entry name" value="TonB-dependent receptor, plug domain"/>
    <property type="match status" value="1"/>
</dbReference>
<dbReference type="Proteomes" id="UP000271925">
    <property type="component" value="Unassembled WGS sequence"/>
</dbReference>
<evidence type="ECO:0000256" key="1">
    <source>
        <dbReference type="ARBA" id="ARBA00004571"/>
    </source>
</evidence>
<dbReference type="Pfam" id="PF13715">
    <property type="entry name" value="CarbopepD_reg_2"/>
    <property type="match status" value="1"/>
</dbReference>
<organism evidence="15 16">
    <name type="scientific">Larkinella rosea</name>
    <dbReference type="NCBI Taxonomy" id="2025312"/>
    <lineage>
        <taxon>Bacteria</taxon>
        <taxon>Pseudomonadati</taxon>
        <taxon>Bacteroidota</taxon>
        <taxon>Cytophagia</taxon>
        <taxon>Cytophagales</taxon>
        <taxon>Spirosomataceae</taxon>
        <taxon>Larkinella</taxon>
    </lineage>
</organism>
<keyword evidence="4 10" id="KW-0812">Transmembrane</keyword>
<comment type="similarity">
    <text evidence="10 11">Belongs to the TonB-dependent receptor family.</text>
</comment>
<keyword evidence="16" id="KW-1185">Reference proteome</keyword>
<evidence type="ECO:0000259" key="14">
    <source>
        <dbReference type="Pfam" id="PF07715"/>
    </source>
</evidence>
<proteinExistence type="inferred from homology"/>
<evidence type="ECO:0000313" key="15">
    <source>
        <dbReference type="EMBL" id="RRB06483.1"/>
    </source>
</evidence>
<dbReference type="PANTHER" id="PTHR30069">
    <property type="entry name" value="TONB-DEPENDENT OUTER MEMBRANE RECEPTOR"/>
    <property type="match status" value="1"/>
</dbReference>
<feature type="chain" id="PRO_5018118287" evidence="12">
    <location>
        <begin position="21"/>
        <end position="805"/>
    </location>
</feature>
<evidence type="ECO:0000256" key="4">
    <source>
        <dbReference type="ARBA" id="ARBA00022692"/>
    </source>
</evidence>
<keyword evidence="9 10" id="KW-0998">Cell outer membrane</keyword>
<dbReference type="Pfam" id="PF00593">
    <property type="entry name" value="TonB_dep_Rec_b-barrel"/>
    <property type="match status" value="1"/>
</dbReference>
<dbReference type="AlphaFoldDB" id="A0A3P1C098"/>
<feature type="domain" description="TonB-dependent receptor-like beta-barrel" evidence="13">
    <location>
        <begin position="310"/>
        <end position="740"/>
    </location>
</feature>
<evidence type="ECO:0000256" key="3">
    <source>
        <dbReference type="ARBA" id="ARBA00022452"/>
    </source>
</evidence>
<evidence type="ECO:0000256" key="5">
    <source>
        <dbReference type="ARBA" id="ARBA00022729"/>
    </source>
</evidence>
<sequence>MRFFYFTFVCSWLIPYFAVAQSKIDKTNHSLTGYIRDAITKQPIQGASVFITENRRGTNTSRDGFFVISLPAGTYNVKFTHVGFHAQTHTITLHKTVLTEILLQDDSKDLDEVTVTTEAPDRNVKKVELGVTQMTIKTIKRIPAFMGEADVVRSLLLLPGVTTVGEGAPGINVRGGSTDQNLVLMDDAPIFNSSHLMGFFSVFNPDIVRDVTLNRGGIAPNMGGRAASVLDIRVKEPETEKITVNGGIGVVASRLGIEGPIMKKKLSFLLAGRASFNDFLFKLMPRSIRDTKANFYDVTTKLKFQPNEKHTVTFTGYNSHDSFKLASDSLSTVEVNASSTLFEYRTLNGTLKWNYSINNRLNLATTAIYSQYRPETSVPDSSNAFRLSSEIRHRQLKADLSFTATETHQFQGGFSLIDYYLLPNKLIPGFQSNVLAKTLPVERAYELAVYVQDEWKVNEAVSIVGGIRYSQFLNRGPASVPIYEEGVPLQPETTTSSTTYNKGHIFHKTGGVEPRLAVRWTVGEGQSIKAGYNRMRQYIQQITNTTAALPISRWKLSDSFIKPQIADQWSVGYFKNTAGNAIEASAEVYYKTVQNAIDYKDGANLTLNPTPETELLQGSGKAYGLETQLKKNKGHWIGWVSYTYSRVLYTINGPFPQERVNNGQQYPANFDKPHTLNAMTTFRPNNRVNISFNFTYSTGRPVTQPYARARINGIIVPIYINRNQQRIPDYHRLDFAVEFNQDPVRSDPAKKKRYERSWVFSIYNVYARKNAYSVFFKLNSASLNDGYKLSVFGSAFPSLTYNFKF</sequence>
<dbReference type="InterPro" id="IPR008969">
    <property type="entry name" value="CarboxyPept-like_regulatory"/>
</dbReference>
<dbReference type="Gene3D" id="2.60.40.1120">
    <property type="entry name" value="Carboxypeptidase-like, regulatory domain"/>
    <property type="match status" value="1"/>
</dbReference>
<reference evidence="15 16" key="1">
    <citation type="submission" date="2018-11" db="EMBL/GenBank/DDBJ databases">
        <authorList>
            <person name="Zhou Z."/>
            <person name="Wang G."/>
        </authorList>
    </citation>
    <scope>NUCLEOTIDE SEQUENCE [LARGE SCALE GENOMIC DNA]</scope>
    <source>
        <strain evidence="15 16">KCTC52004</strain>
    </source>
</reference>
<dbReference type="SUPFAM" id="SSF56935">
    <property type="entry name" value="Porins"/>
    <property type="match status" value="1"/>
</dbReference>
<keyword evidence="7 10" id="KW-0472">Membrane</keyword>
<protein>
    <submittedName>
        <fullName evidence="15">TonB-dependent receptor</fullName>
    </submittedName>
</protein>
<feature type="signal peptide" evidence="12">
    <location>
        <begin position="1"/>
        <end position="20"/>
    </location>
</feature>
<dbReference type="Gene3D" id="2.40.170.20">
    <property type="entry name" value="TonB-dependent receptor, beta-barrel domain"/>
    <property type="match status" value="1"/>
</dbReference>
<dbReference type="RefSeq" id="WP_124869524.1">
    <property type="nucleotide sequence ID" value="NZ_RQJO01000007.1"/>
</dbReference>
<dbReference type="InterPro" id="IPR037066">
    <property type="entry name" value="Plug_dom_sf"/>
</dbReference>
<evidence type="ECO:0000256" key="12">
    <source>
        <dbReference type="SAM" id="SignalP"/>
    </source>
</evidence>
<keyword evidence="2 10" id="KW-0813">Transport</keyword>
<keyword evidence="5 12" id="KW-0732">Signal</keyword>
<keyword evidence="6 11" id="KW-0798">TonB box</keyword>
<dbReference type="InterPro" id="IPR012910">
    <property type="entry name" value="Plug_dom"/>
</dbReference>
<dbReference type="GO" id="GO:0009279">
    <property type="term" value="C:cell outer membrane"/>
    <property type="evidence" value="ECO:0007669"/>
    <property type="project" value="UniProtKB-SubCell"/>
</dbReference>